<proteinExistence type="predicted"/>
<dbReference type="PROSITE" id="PS50102">
    <property type="entry name" value="RRM"/>
    <property type="match status" value="1"/>
</dbReference>
<accession>A0A5J4UTU2</accession>
<evidence type="ECO:0000256" key="1">
    <source>
        <dbReference type="ARBA" id="ARBA00022884"/>
    </source>
</evidence>
<gene>
    <name evidence="4" type="ORF">EZS28_030895</name>
</gene>
<dbReference type="OrthoDB" id="439808at2759"/>
<sequence length="304" mass="35881">MGYDLLVSNVSQITENGIKKQEIKEDELMYKNIFKDPKQEKKLLEQRKEQRKGRRYNRFWGKERRQLLNQCRQDKSNNVKEIAMRNELVFDEELEKEQEISSNEQQQQVEQQIPDKFSWRQLGFLPSDQQMTFIGKFLQRKISKIDNPKAGKIDESNMEKIIEKILKISRYQLTTIIENENELEVNVWGIMEEIRREGKQKFINQQKKEKVKENNKEQIESGNELFNKLLVSNLDISTTAEQLKHLFITVGEVINAEIVTIEGLSQRHGFVTMHDKQTAEEAIRMLNNEELDGNCIEVGFALMQ</sequence>
<dbReference type="SMART" id="SM00360">
    <property type="entry name" value="RRM"/>
    <property type="match status" value="1"/>
</dbReference>
<dbReference type="GO" id="GO:0005634">
    <property type="term" value="C:nucleus"/>
    <property type="evidence" value="ECO:0007669"/>
    <property type="project" value="TreeGrafter"/>
</dbReference>
<protein>
    <recommendedName>
        <fullName evidence="3">RRM domain-containing protein</fullName>
    </recommendedName>
</protein>
<dbReference type="InterPro" id="IPR012677">
    <property type="entry name" value="Nucleotide-bd_a/b_plait_sf"/>
</dbReference>
<dbReference type="SUPFAM" id="SSF54928">
    <property type="entry name" value="RNA-binding domain, RBD"/>
    <property type="match status" value="1"/>
</dbReference>
<comment type="caution">
    <text evidence="4">The sequence shown here is derived from an EMBL/GenBank/DDBJ whole genome shotgun (WGS) entry which is preliminary data.</text>
</comment>
<dbReference type="InterPro" id="IPR035979">
    <property type="entry name" value="RBD_domain_sf"/>
</dbReference>
<dbReference type="Proteomes" id="UP000324800">
    <property type="component" value="Unassembled WGS sequence"/>
</dbReference>
<evidence type="ECO:0000313" key="4">
    <source>
        <dbReference type="EMBL" id="KAA6373580.1"/>
    </source>
</evidence>
<evidence type="ECO:0000259" key="3">
    <source>
        <dbReference type="PROSITE" id="PS50102"/>
    </source>
</evidence>
<evidence type="ECO:0000313" key="5">
    <source>
        <dbReference type="Proteomes" id="UP000324800"/>
    </source>
</evidence>
<dbReference type="InterPro" id="IPR050502">
    <property type="entry name" value="Euk_RNA-bind_prot"/>
</dbReference>
<reference evidence="4 5" key="1">
    <citation type="submission" date="2019-03" db="EMBL/GenBank/DDBJ databases">
        <title>Single cell metagenomics reveals metabolic interactions within the superorganism composed of flagellate Streblomastix strix and complex community of Bacteroidetes bacteria on its surface.</title>
        <authorList>
            <person name="Treitli S.C."/>
            <person name="Kolisko M."/>
            <person name="Husnik F."/>
            <person name="Keeling P."/>
            <person name="Hampl V."/>
        </authorList>
    </citation>
    <scope>NUCLEOTIDE SEQUENCE [LARGE SCALE GENOMIC DNA]</scope>
    <source>
        <strain evidence="4">ST1C</strain>
    </source>
</reference>
<organism evidence="4 5">
    <name type="scientific">Streblomastix strix</name>
    <dbReference type="NCBI Taxonomy" id="222440"/>
    <lineage>
        <taxon>Eukaryota</taxon>
        <taxon>Metamonada</taxon>
        <taxon>Preaxostyla</taxon>
        <taxon>Oxymonadida</taxon>
        <taxon>Streblomastigidae</taxon>
        <taxon>Streblomastix</taxon>
    </lineage>
</organism>
<dbReference type="CDD" id="cd00590">
    <property type="entry name" value="RRM_SF"/>
    <property type="match status" value="1"/>
</dbReference>
<dbReference type="PANTHER" id="PTHR48025">
    <property type="entry name" value="OS02G0815200 PROTEIN"/>
    <property type="match status" value="1"/>
</dbReference>
<dbReference type="EMBL" id="SNRW01012625">
    <property type="protein sequence ID" value="KAA6373580.1"/>
    <property type="molecule type" value="Genomic_DNA"/>
</dbReference>
<name>A0A5J4UTU2_9EUKA</name>
<dbReference type="PANTHER" id="PTHR48025:SF1">
    <property type="entry name" value="RRM DOMAIN-CONTAINING PROTEIN"/>
    <property type="match status" value="1"/>
</dbReference>
<dbReference type="InterPro" id="IPR000504">
    <property type="entry name" value="RRM_dom"/>
</dbReference>
<dbReference type="Pfam" id="PF00076">
    <property type="entry name" value="RRM_1"/>
    <property type="match status" value="1"/>
</dbReference>
<dbReference type="AlphaFoldDB" id="A0A5J4UTU2"/>
<evidence type="ECO:0000256" key="2">
    <source>
        <dbReference type="PROSITE-ProRule" id="PRU00176"/>
    </source>
</evidence>
<dbReference type="GO" id="GO:0003729">
    <property type="term" value="F:mRNA binding"/>
    <property type="evidence" value="ECO:0007669"/>
    <property type="project" value="TreeGrafter"/>
</dbReference>
<keyword evidence="1 2" id="KW-0694">RNA-binding</keyword>
<feature type="domain" description="RRM" evidence="3">
    <location>
        <begin position="227"/>
        <end position="303"/>
    </location>
</feature>
<dbReference type="Gene3D" id="3.30.70.330">
    <property type="match status" value="1"/>
</dbReference>